<proteinExistence type="predicted"/>
<reference evidence="3" key="1">
    <citation type="submission" date="2022-11" db="UniProtKB">
        <authorList>
            <consortium name="WormBaseParasite"/>
        </authorList>
    </citation>
    <scope>IDENTIFICATION</scope>
</reference>
<evidence type="ECO:0000256" key="1">
    <source>
        <dbReference type="SAM" id="MobiDB-lite"/>
    </source>
</evidence>
<name>A0A914QCT7_9BILA</name>
<evidence type="ECO:0000313" key="3">
    <source>
        <dbReference type="WBParaSite" id="PDA_v2.g27129.t1"/>
    </source>
</evidence>
<sequence>MPKKAGKKTKCKYCPNSYVDVPGHVQRQHRDKIQDVRVTNLPEDDDNTEEELCRQFARAGRIDRLYVNIDHVHVQRQHPNKIQEEDMDGDNNSLRSRTPTTPIAKAGSKRNISDVENGTSSTAIKKNELACTDFVNEKPGDRV</sequence>
<evidence type="ECO:0000313" key="2">
    <source>
        <dbReference type="Proteomes" id="UP000887578"/>
    </source>
</evidence>
<accession>A0A914QCT7</accession>
<feature type="compositionally biased region" description="Polar residues" evidence="1">
    <location>
        <begin position="90"/>
        <end position="101"/>
    </location>
</feature>
<organism evidence="2 3">
    <name type="scientific">Panagrolaimus davidi</name>
    <dbReference type="NCBI Taxonomy" id="227884"/>
    <lineage>
        <taxon>Eukaryota</taxon>
        <taxon>Metazoa</taxon>
        <taxon>Ecdysozoa</taxon>
        <taxon>Nematoda</taxon>
        <taxon>Chromadorea</taxon>
        <taxon>Rhabditida</taxon>
        <taxon>Tylenchina</taxon>
        <taxon>Panagrolaimomorpha</taxon>
        <taxon>Panagrolaimoidea</taxon>
        <taxon>Panagrolaimidae</taxon>
        <taxon>Panagrolaimus</taxon>
    </lineage>
</organism>
<dbReference type="AlphaFoldDB" id="A0A914QCT7"/>
<feature type="region of interest" description="Disordered" evidence="1">
    <location>
        <begin position="76"/>
        <end position="121"/>
    </location>
</feature>
<dbReference type="Proteomes" id="UP000887578">
    <property type="component" value="Unplaced"/>
</dbReference>
<dbReference type="WBParaSite" id="PDA_v2.g27129.t1">
    <property type="protein sequence ID" value="PDA_v2.g27129.t1"/>
    <property type="gene ID" value="PDA_v2.g27129"/>
</dbReference>
<protein>
    <submittedName>
        <fullName evidence="3">RRM domain-containing protein</fullName>
    </submittedName>
</protein>
<keyword evidence="2" id="KW-1185">Reference proteome</keyword>